<accession>A0ABT0PXQ7</accession>
<organism evidence="2 3">
    <name type="scientific">Ruegeria spongiae</name>
    <dbReference type="NCBI Taxonomy" id="2942209"/>
    <lineage>
        <taxon>Bacteria</taxon>
        <taxon>Pseudomonadati</taxon>
        <taxon>Pseudomonadota</taxon>
        <taxon>Alphaproteobacteria</taxon>
        <taxon>Rhodobacterales</taxon>
        <taxon>Roseobacteraceae</taxon>
        <taxon>Ruegeria</taxon>
    </lineage>
</organism>
<evidence type="ECO:0000259" key="1">
    <source>
        <dbReference type="Pfam" id="PF13449"/>
    </source>
</evidence>
<dbReference type="Gene3D" id="2.130.10.10">
    <property type="entry name" value="YVTN repeat-like/Quinoprotein amine dehydrogenase"/>
    <property type="match status" value="1"/>
</dbReference>
<dbReference type="EMBL" id="JAMFMB010000002">
    <property type="protein sequence ID" value="MCL6282399.1"/>
    <property type="molecule type" value="Genomic_DNA"/>
</dbReference>
<keyword evidence="3" id="KW-1185">Reference proteome</keyword>
<dbReference type="Proteomes" id="UP001203880">
    <property type="component" value="Unassembled WGS sequence"/>
</dbReference>
<dbReference type="SUPFAM" id="SSF101898">
    <property type="entry name" value="NHL repeat"/>
    <property type="match status" value="1"/>
</dbReference>
<comment type="caution">
    <text evidence="2">The sequence shown here is derived from an EMBL/GenBank/DDBJ whole genome shotgun (WGS) entry which is preliminary data.</text>
</comment>
<dbReference type="RefSeq" id="WP_249706549.1">
    <property type="nucleotide sequence ID" value="NZ_JAMFMB010000002.1"/>
</dbReference>
<sequence length="273" mass="30129">MDTPGAEPAGSYRWIAKAPWFGGFSGIEMSDDGMSMLALSDRSILVSAKLRREDGRVSGAEVTSANWVRSSKNKPLLGRAGDSEGLAVAPDGGHYISFEGVHRLARYADPESRSEVLPRPNAFKHLAGNGSFEPLAIDDQGRLYTMPESSRAVDGTIPVYRWDGKRWSTPFKLPPRGDYLPVGADFGPDGRLYVLERATGALGFRSRLRRWTVSDTAATQEETILDTRAGTHENLEGVSIWRDAKGKLRATMISDDNFVFFLRTEIVEYTLPE</sequence>
<name>A0ABT0PXQ7_9RHOB</name>
<dbReference type="InterPro" id="IPR015943">
    <property type="entry name" value="WD40/YVTN_repeat-like_dom_sf"/>
</dbReference>
<evidence type="ECO:0000313" key="2">
    <source>
        <dbReference type="EMBL" id="MCL6282399.1"/>
    </source>
</evidence>
<dbReference type="InterPro" id="IPR027372">
    <property type="entry name" value="Phytase-like_dom"/>
</dbReference>
<dbReference type="Pfam" id="PF13449">
    <property type="entry name" value="Phytase-like"/>
    <property type="match status" value="1"/>
</dbReference>
<proteinExistence type="predicted"/>
<evidence type="ECO:0000313" key="3">
    <source>
        <dbReference type="Proteomes" id="UP001203880"/>
    </source>
</evidence>
<reference evidence="2" key="1">
    <citation type="submission" date="2022-05" db="EMBL/GenBank/DDBJ databases">
        <authorList>
            <person name="Park J.-S."/>
        </authorList>
    </citation>
    <scope>NUCLEOTIDE SEQUENCE</scope>
    <source>
        <strain evidence="2">2012CJ41-6</strain>
    </source>
</reference>
<protein>
    <submittedName>
        <fullName evidence="2">Esterase-like activity of phytase family protein</fullName>
    </submittedName>
</protein>
<gene>
    <name evidence="2" type="ORF">M3P21_02560</name>
</gene>
<feature type="domain" description="Phytase-like" evidence="1">
    <location>
        <begin position="20"/>
        <end position="258"/>
    </location>
</feature>